<accession>A0A242MW11</accession>
<dbReference type="RefSeq" id="WP_086386427.1">
    <property type="nucleotide sequence ID" value="NZ_MSRG01000033.1"/>
</dbReference>
<evidence type="ECO:0000256" key="1">
    <source>
        <dbReference type="SAM" id="Coils"/>
    </source>
</evidence>
<evidence type="ECO:0000313" key="2">
    <source>
        <dbReference type="EMBL" id="OTP75630.1"/>
    </source>
</evidence>
<dbReference type="SUPFAM" id="SSF52540">
    <property type="entry name" value="P-loop containing nucleoside triphosphate hydrolases"/>
    <property type="match status" value="1"/>
</dbReference>
<evidence type="ECO:0000313" key="3">
    <source>
        <dbReference type="Proteomes" id="UP000195221"/>
    </source>
</evidence>
<comment type="caution">
    <text evidence="2">The sequence shown here is derived from an EMBL/GenBank/DDBJ whole genome shotgun (WGS) entry which is preliminary data.</text>
</comment>
<dbReference type="AlphaFoldDB" id="A0A242MW11"/>
<dbReference type="InterPro" id="IPR027417">
    <property type="entry name" value="P-loop_NTPase"/>
</dbReference>
<organism evidence="2 3">
    <name type="scientific">Caballeronia sordidicola</name>
    <name type="common">Burkholderia sordidicola</name>
    <dbReference type="NCBI Taxonomy" id="196367"/>
    <lineage>
        <taxon>Bacteria</taxon>
        <taxon>Pseudomonadati</taxon>
        <taxon>Pseudomonadota</taxon>
        <taxon>Betaproteobacteria</taxon>
        <taxon>Burkholderiales</taxon>
        <taxon>Burkholderiaceae</taxon>
        <taxon>Caballeronia</taxon>
    </lineage>
</organism>
<reference evidence="2 3" key="1">
    <citation type="submission" date="2017-03" db="EMBL/GenBank/DDBJ databases">
        <title>Genome analysis of strain PAMC 26577.</title>
        <authorList>
            <person name="Oh H.-M."/>
            <person name="Yang J.-A."/>
        </authorList>
    </citation>
    <scope>NUCLEOTIDE SEQUENCE [LARGE SCALE GENOMIC DNA]</scope>
    <source>
        <strain evidence="2 3">PAMC 26577</strain>
    </source>
</reference>
<name>A0A242MW11_CABSO</name>
<sequence length="838" mass="94206">MFDENSSRRILAHTLYAKASSEHLGFIYPLAEVIDGQLVELDASTFCPTMKVFITSHYDDIERLFPDQKLFEIDVKLSSQTSENVSPELACKYVATAQDARATRPKDYLEIIDGSLPDCNDRRMSLSSRPSTTYVFVDDGTTLYGPLKWSEISSTSENVSIRLEFIDAPLPSVKLATYQIYQIDRSLSTDLITFIKDGPERRALTQGLAVVQNSAFYDYASDDEVVRYCAKLANDNNSKIVEKARFENLSAVLRKNPKMDKHLIKQRLSRLGEIVKDTNEIQGVVLEDIGRYLAGETGQNIVADYVLRNETRLLGKLREEREKELTAELSGKITEIKASDVRIKELHETKIKLSDEIQGLLEQKKQGSNLNAAYEDADALLKQKRGELDALEEKIKSKASLVENLLTIEGIERKLVAMKERERSEWKEQDKLKTATADLQIEFQKNDDALRKKLTELRPFVEAINGSFTPDDVAPSRISVATRDTKSGDTTVTRQRNIIDTVQRELSMRGRGLDDWQIANLLISTQQSFITFFAGLPGVGKTSLARLIADVQNIKPRLQEVSVARGWTSQKDLIGFFNPLTSRFQPSNTGVHQFLSALGNEKEPSSAMAYILLDEANLSPIEHYWSSFMGMTDGEGDRSLFLGQQRLKIPDNLRFLATINYDGTTEALSPRVVDRAPIIVLSPEDAATTDIVPNNLGEIGLPISAEQMKELFGNAYVLPQLEDTEKSVFRKIKETLLDPDVSRGRPIAISQRKEIAIRQYCEKARGIMNADNDFLALDIAVLQHILPLVRGSGTRFSKRLELLKRELDAGGLPNSATYVSKMLAFGETDLHTYDFFCW</sequence>
<keyword evidence="1" id="KW-0175">Coiled coil</keyword>
<gene>
    <name evidence="2" type="ORF">PAMC26577_13155</name>
</gene>
<dbReference type="Proteomes" id="UP000195221">
    <property type="component" value="Unassembled WGS sequence"/>
</dbReference>
<dbReference type="Gene3D" id="3.40.50.300">
    <property type="entry name" value="P-loop containing nucleotide triphosphate hydrolases"/>
    <property type="match status" value="1"/>
</dbReference>
<dbReference type="EMBL" id="NBTZ01000049">
    <property type="protein sequence ID" value="OTP75630.1"/>
    <property type="molecule type" value="Genomic_DNA"/>
</dbReference>
<protein>
    <submittedName>
        <fullName evidence="2">5-methylcytosine-specific restriction related enzyme</fullName>
    </submittedName>
</protein>
<proteinExistence type="predicted"/>
<feature type="coiled-coil region" evidence="1">
    <location>
        <begin position="343"/>
        <end position="401"/>
    </location>
</feature>